<dbReference type="STRING" id="47428.A0A284R769"/>
<dbReference type="PANTHER" id="PTHR28139">
    <property type="entry name" value="UPF0768 PROTEIN YBL029C-A"/>
    <property type="match status" value="1"/>
</dbReference>
<dbReference type="Pfam" id="PF17032">
    <property type="entry name" value="Zn_ribbon_15"/>
    <property type="match status" value="1"/>
</dbReference>
<dbReference type="OrthoDB" id="5545479at2759"/>
<reference evidence="3" key="1">
    <citation type="journal article" date="2017" name="Nat. Ecol. Evol.">
        <title>Genome expansion and lineage-specific genetic innovations in the forest pathogenic fungi Armillaria.</title>
        <authorList>
            <person name="Sipos G."/>
            <person name="Prasanna A.N."/>
            <person name="Walter M.C."/>
            <person name="O'Connor E."/>
            <person name="Balint B."/>
            <person name="Krizsan K."/>
            <person name="Kiss B."/>
            <person name="Hess J."/>
            <person name="Varga T."/>
            <person name="Slot J."/>
            <person name="Riley R."/>
            <person name="Boka B."/>
            <person name="Rigling D."/>
            <person name="Barry K."/>
            <person name="Lee J."/>
            <person name="Mihaltcheva S."/>
            <person name="LaButti K."/>
            <person name="Lipzen A."/>
            <person name="Waldron R."/>
            <person name="Moloney N.M."/>
            <person name="Sperisen C."/>
            <person name="Kredics L."/>
            <person name="Vagvoelgyi C."/>
            <person name="Patrignani A."/>
            <person name="Fitzpatrick D."/>
            <person name="Nagy I."/>
            <person name="Doyle S."/>
            <person name="Anderson J.B."/>
            <person name="Grigoriev I.V."/>
            <person name="Gueldener U."/>
            <person name="Muensterkoetter M."/>
            <person name="Nagy L.G."/>
        </authorList>
    </citation>
    <scope>NUCLEOTIDE SEQUENCE [LARGE SCALE GENOMIC DNA]</scope>
    <source>
        <strain evidence="3">C18/9</strain>
    </source>
</reference>
<evidence type="ECO:0000313" key="2">
    <source>
        <dbReference type="EMBL" id="SJL04529.1"/>
    </source>
</evidence>
<name>A0A284R769_ARMOS</name>
<protein>
    <recommendedName>
        <fullName evidence="1">Zinc-ribbon 15 domain-containing protein</fullName>
    </recommendedName>
</protein>
<dbReference type="EMBL" id="FUEG01000005">
    <property type="protein sequence ID" value="SJL04529.1"/>
    <property type="molecule type" value="Genomic_DNA"/>
</dbReference>
<evidence type="ECO:0000313" key="3">
    <source>
        <dbReference type="Proteomes" id="UP000219338"/>
    </source>
</evidence>
<proteinExistence type="predicted"/>
<organism evidence="2 3">
    <name type="scientific">Armillaria ostoyae</name>
    <name type="common">Armillaria root rot fungus</name>
    <dbReference type="NCBI Taxonomy" id="47428"/>
    <lineage>
        <taxon>Eukaryota</taxon>
        <taxon>Fungi</taxon>
        <taxon>Dikarya</taxon>
        <taxon>Basidiomycota</taxon>
        <taxon>Agaricomycotina</taxon>
        <taxon>Agaricomycetes</taxon>
        <taxon>Agaricomycetidae</taxon>
        <taxon>Agaricales</taxon>
        <taxon>Marasmiineae</taxon>
        <taxon>Physalacriaceae</taxon>
        <taxon>Armillaria</taxon>
    </lineage>
</organism>
<evidence type="ECO:0000259" key="1">
    <source>
        <dbReference type="Pfam" id="PF17032"/>
    </source>
</evidence>
<accession>A0A284R769</accession>
<sequence length="100" mass="11289">MFFCIPILVGCQTHVKPDSPEQVAHICPRCNNASVIAARQKTWFEFFFIPVVPLSSKYIWLCTICQWRSPHGPGQVEPAIAFNPGYNPGFTNGYNPAYQK</sequence>
<dbReference type="OMA" id="PLIPMKS"/>
<gene>
    <name evidence="2" type="ORF">ARMOST_07896</name>
</gene>
<dbReference type="PANTHER" id="PTHR28139:SF1">
    <property type="entry name" value="UPF0768 PROTEIN YBL029C-A"/>
    <property type="match status" value="1"/>
</dbReference>
<feature type="domain" description="Zinc-ribbon 15" evidence="1">
    <location>
        <begin position="26"/>
        <end position="70"/>
    </location>
</feature>
<keyword evidence="3" id="KW-1185">Reference proteome</keyword>
<dbReference type="Proteomes" id="UP000219338">
    <property type="component" value="Unassembled WGS sequence"/>
</dbReference>
<dbReference type="AlphaFoldDB" id="A0A284R769"/>
<dbReference type="InterPro" id="IPR031493">
    <property type="entry name" value="Zinc_ribbon_15"/>
</dbReference>